<protein>
    <submittedName>
        <fullName evidence="2">DUF3098 domain-containing protein</fullName>
    </submittedName>
</protein>
<dbReference type="AlphaFoldDB" id="A0A3B7MTF2"/>
<dbReference type="RefSeq" id="WP_119053274.1">
    <property type="nucleotide sequence ID" value="NZ_CP032157.1"/>
</dbReference>
<dbReference type="Proteomes" id="UP000263900">
    <property type="component" value="Chromosome"/>
</dbReference>
<keyword evidence="1" id="KW-0472">Membrane</keyword>
<dbReference type="Pfam" id="PF11297">
    <property type="entry name" value="DUF3098"/>
    <property type="match status" value="1"/>
</dbReference>
<keyword evidence="3" id="KW-1185">Reference proteome</keyword>
<gene>
    <name evidence="2" type="ORF">D3H65_26965</name>
</gene>
<dbReference type="KEGG" id="pseg:D3H65_26965"/>
<evidence type="ECO:0000313" key="2">
    <source>
        <dbReference type="EMBL" id="AXY77398.1"/>
    </source>
</evidence>
<keyword evidence="1" id="KW-1133">Transmembrane helix</keyword>
<reference evidence="2 3" key="1">
    <citation type="submission" date="2018-09" db="EMBL/GenBank/DDBJ databases">
        <title>Genome sequencing of strain 6GH32-13.</title>
        <authorList>
            <person name="Weon H.-Y."/>
            <person name="Heo J."/>
            <person name="Kwon S.-W."/>
        </authorList>
    </citation>
    <scope>NUCLEOTIDE SEQUENCE [LARGE SCALE GENOMIC DNA]</scope>
    <source>
        <strain evidence="2 3">5GH32-13</strain>
    </source>
</reference>
<proteinExistence type="predicted"/>
<dbReference type="InterPro" id="IPR021448">
    <property type="entry name" value="DUF3098"/>
</dbReference>
<dbReference type="OrthoDB" id="963379at2"/>
<dbReference type="EMBL" id="CP032157">
    <property type="protein sequence ID" value="AXY77398.1"/>
    <property type="molecule type" value="Genomic_DNA"/>
</dbReference>
<organism evidence="2 3">
    <name type="scientific">Paraflavitalea soli</name>
    <dbReference type="NCBI Taxonomy" id="2315862"/>
    <lineage>
        <taxon>Bacteria</taxon>
        <taxon>Pseudomonadati</taxon>
        <taxon>Bacteroidota</taxon>
        <taxon>Chitinophagia</taxon>
        <taxon>Chitinophagales</taxon>
        <taxon>Chitinophagaceae</taxon>
        <taxon>Paraflavitalea</taxon>
    </lineage>
</organism>
<accession>A0A3B7MTF2</accession>
<evidence type="ECO:0000313" key="3">
    <source>
        <dbReference type="Proteomes" id="UP000263900"/>
    </source>
</evidence>
<evidence type="ECO:0000256" key="1">
    <source>
        <dbReference type="SAM" id="Phobius"/>
    </source>
</evidence>
<feature type="transmembrane region" description="Helical" evidence="1">
    <location>
        <begin position="61"/>
        <end position="80"/>
    </location>
</feature>
<feature type="transmembrane region" description="Helical" evidence="1">
    <location>
        <begin position="21"/>
        <end position="41"/>
    </location>
</feature>
<sequence length="85" mass="9469">MAEKLTTEKKQTPNTLFGKENYIWILAGLVVMLLGLLLMAGGNSKDPNVFTNDEVYSFRRITLAPIVILLGLGIEVFAIFRKPKS</sequence>
<name>A0A3B7MTF2_9BACT</name>
<keyword evidence="1" id="KW-0812">Transmembrane</keyword>